<reference evidence="5 6" key="1">
    <citation type="submission" date="2017-03" db="EMBL/GenBank/DDBJ databases">
        <authorList>
            <person name="Afonso C.L."/>
            <person name="Miller P.J."/>
            <person name="Scott M.A."/>
            <person name="Spackman E."/>
            <person name="Goraichik I."/>
            <person name="Dimitrov K.M."/>
            <person name="Suarez D.L."/>
            <person name="Swayne D.E."/>
        </authorList>
    </citation>
    <scope>NUCLEOTIDE SEQUENCE [LARGE SCALE GENOMIC DNA]</scope>
    <source>
        <strain evidence="5 6">CECT 8620</strain>
    </source>
</reference>
<dbReference type="InterPro" id="IPR013780">
    <property type="entry name" value="Glyco_hydro_b"/>
</dbReference>
<dbReference type="Gene3D" id="3.20.20.80">
    <property type="entry name" value="Glycosidases"/>
    <property type="match status" value="2"/>
</dbReference>
<dbReference type="FunFam" id="3.90.400.10:FF:000002">
    <property type="entry name" value="Sucrose isomerase"/>
    <property type="match status" value="1"/>
</dbReference>
<sequence>MTDDNWWRGSVTYQVYPRSFMDSDGDGVGDIKGITQKLDHIASLGVDAVWLSPVFTSPMLDMGYDVSDYTDIDPVYGTLSDFDDMVARAHELGLKVIVDQVISHASDQHPFFQNSRMSRDSDKSDWFIWADPKSDGTPPTNWMSLFGGVAWEWEPRRRQYYFHNFAKGQPDWNFWNPEVQDYMLGVMKFWLDRGVDGFRLDTVNYYFHDKKLRDNPADYVNHEHPPHKPYDYQYQLFSKSQPENVAWLERIRALLDQYDARTTVGEVGDNHKAIELMGEYTTGKRLHMAYSFDMLGPDFSPKHFRGTINRFFHGAPDGWPCWAFSNHDVPRHTTRFLDHGPDSEAVSIVSAALLLSFRGSVCLYQGEELGQIETEMLYEELTDVQGLAYWPDEKGRDGCRTPMVWEQGAPFGGFSTVKPWLPVKEPQLARAVDTETAQRVMQFYREMIKVRATTPALKTGTMTFLDMPDPVLTFTRDDDVICAFNLSKGTVAIDLPCPCDTLISRSASVDKTHVTLGPSGFLVAQKI</sequence>
<dbReference type="Proteomes" id="UP000193862">
    <property type="component" value="Unassembled WGS sequence"/>
</dbReference>
<dbReference type="PANTHER" id="PTHR10357:SF179">
    <property type="entry name" value="NEUTRAL AND BASIC AMINO ACID TRANSPORT PROTEIN RBAT"/>
    <property type="match status" value="1"/>
</dbReference>
<keyword evidence="2 5" id="KW-0378">Hydrolase</keyword>
<evidence type="ECO:0000256" key="2">
    <source>
        <dbReference type="ARBA" id="ARBA00022801"/>
    </source>
</evidence>
<protein>
    <submittedName>
        <fullName evidence="5">Oligo-1,6-glucosidase</fullName>
        <ecNumber evidence="5">3.2.1.10</ecNumber>
    </submittedName>
</protein>
<dbReference type="SMART" id="SM00642">
    <property type="entry name" value="Aamy"/>
    <property type="match status" value="1"/>
</dbReference>
<evidence type="ECO:0000256" key="1">
    <source>
        <dbReference type="ARBA" id="ARBA00008061"/>
    </source>
</evidence>
<dbReference type="Gene3D" id="3.90.400.10">
    <property type="entry name" value="Oligo-1,6-glucosidase, Domain 2"/>
    <property type="match status" value="1"/>
</dbReference>
<comment type="similarity">
    <text evidence="1">Belongs to the glycosyl hydrolase 13 family.</text>
</comment>
<evidence type="ECO:0000313" key="5">
    <source>
        <dbReference type="EMBL" id="SLN51250.1"/>
    </source>
</evidence>
<dbReference type="CDD" id="cd11330">
    <property type="entry name" value="AmyAc_OligoGlu"/>
    <property type="match status" value="1"/>
</dbReference>
<dbReference type="InterPro" id="IPR017853">
    <property type="entry name" value="GH"/>
</dbReference>
<evidence type="ECO:0000256" key="3">
    <source>
        <dbReference type="ARBA" id="ARBA00023295"/>
    </source>
</evidence>
<dbReference type="GO" id="GO:0009313">
    <property type="term" value="P:oligosaccharide catabolic process"/>
    <property type="evidence" value="ECO:0007669"/>
    <property type="project" value="TreeGrafter"/>
</dbReference>
<dbReference type="PANTHER" id="PTHR10357">
    <property type="entry name" value="ALPHA-AMYLASE FAMILY MEMBER"/>
    <property type="match status" value="1"/>
</dbReference>
<dbReference type="OrthoDB" id="9805159at2"/>
<dbReference type="InterPro" id="IPR006047">
    <property type="entry name" value="GH13_cat_dom"/>
</dbReference>
<organism evidence="5 6">
    <name type="scientific">Aquimixticola soesokkakensis</name>
    <dbReference type="NCBI Taxonomy" id="1519096"/>
    <lineage>
        <taxon>Bacteria</taxon>
        <taxon>Pseudomonadati</taxon>
        <taxon>Pseudomonadota</taxon>
        <taxon>Alphaproteobacteria</taxon>
        <taxon>Rhodobacterales</taxon>
        <taxon>Paracoccaceae</taxon>
        <taxon>Aquimixticola</taxon>
    </lineage>
</organism>
<proteinExistence type="inferred from homology"/>
<keyword evidence="6" id="KW-1185">Reference proteome</keyword>
<name>A0A1Y5SXW0_9RHOB</name>
<dbReference type="EC" id="3.2.1.10" evidence="5"/>
<dbReference type="Gene3D" id="2.60.40.1180">
    <property type="entry name" value="Golgi alpha-mannosidase II"/>
    <property type="match status" value="1"/>
</dbReference>
<dbReference type="Pfam" id="PF00128">
    <property type="entry name" value="Alpha-amylase"/>
    <property type="match status" value="1"/>
</dbReference>
<dbReference type="GO" id="GO:0004574">
    <property type="term" value="F:oligo-1,6-glucosidase activity"/>
    <property type="evidence" value="ECO:0007669"/>
    <property type="project" value="UniProtKB-EC"/>
</dbReference>
<feature type="domain" description="Glycosyl hydrolase family 13 catalytic" evidence="4">
    <location>
        <begin position="14"/>
        <end position="400"/>
    </location>
</feature>
<dbReference type="InterPro" id="IPR045857">
    <property type="entry name" value="O16G_dom_2"/>
</dbReference>
<dbReference type="AlphaFoldDB" id="A0A1Y5SXW0"/>
<evidence type="ECO:0000259" key="4">
    <source>
        <dbReference type="SMART" id="SM00642"/>
    </source>
</evidence>
<accession>A0A1Y5SXW0</accession>
<dbReference type="SUPFAM" id="SSF51445">
    <property type="entry name" value="(Trans)glycosidases"/>
    <property type="match status" value="1"/>
</dbReference>
<gene>
    <name evidence="5" type="primary">malL_1</name>
    <name evidence="5" type="ORF">AQS8620_02198</name>
</gene>
<dbReference type="RefSeq" id="WP_085836932.1">
    <property type="nucleotide sequence ID" value="NZ_FWFS01000008.1"/>
</dbReference>
<evidence type="ECO:0000313" key="6">
    <source>
        <dbReference type="Proteomes" id="UP000193862"/>
    </source>
</evidence>
<keyword evidence="3 5" id="KW-0326">Glycosidase</keyword>
<dbReference type="GO" id="GO:0004556">
    <property type="term" value="F:alpha-amylase activity"/>
    <property type="evidence" value="ECO:0007669"/>
    <property type="project" value="TreeGrafter"/>
</dbReference>
<dbReference type="EMBL" id="FWFS01000008">
    <property type="protein sequence ID" value="SLN51250.1"/>
    <property type="molecule type" value="Genomic_DNA"/>
</dbReference>